<sequence>MLFTLYRLLEPKEPPLPRDVNLWCRVTGVSNNDNLCHNTGVSPLTATLSYPQYDNESQCPPNRFKAQNKQVYKKMTRGPNRANGCCYVPPQSEAETPPEVNSSSKEKLD</sequence>
<accession>A0AAV4AID4</accession>
<proteinExistence type="predicted"/>
<dbReference type="Proteomes" id="UP000735302">
    <property type="component" value="Unassembled WGS sequence"/>
</dbReference>
<evidence type="ECO:0000313" key="2">
    <source>
        <dbReference type="EMBL" id="GFO06782.1"/>
    </source>
</evidence>
<evidence type="ECO:0000313" key="3">
    <source>
        <dbReference type="Proteomes" id="UP000735302"/>
    </source>
</evidence>
<name>A0AAV4AID4_9GAST</name>
<gene>
    <name evidence="2" type="ORF">PoB_003328700</name>
</gene>
<dbReference type="EMBL" id="BLXT01003784">
    <property type="protein sequence ID" value="GFO06782.1"/>
    <property type="molecule type" value="Genomic_DNA"/>
</dbReference>
<protein>
    <submittedName>
        <fullName evidence="2">Uncharacterized protein</fullName>
    </submittedName>
</protein>
<dbReference type="AlphaFoldDB" id="A0AAV4AID4"/>
<organism evidence="2 3">
    <name type="scientific">Plakobranchus ocellatus</name>
    <dbReference type="NCBI Taxonomy" id="259542"/>
    <lineage>
        <taxon>Eukaryota</taxon>
        <taxon>Metazoa</taxon>
        <taxon>Spiralia</taxon>
        <taxon>Lophotrochozoa</taxon>
        <taxon>Mollusca</taxon>
        <taxon>Gastropoda</taxon>
        <taxon>Heterobranchia</taxon>
        <taxon>Euthyneura</taxon>
        <taxon>Panpulmonata</taxon>
        <taxon>Sacoglossa</taxon>
        <taxon>Placobranchoidea</taxon>
        <taxon>Plakobranchidae</taxon>
        <taxon>Plakobranchus</taxon>
    </lineage>
</organism>
<comment type="caution">
    <text evidence="2">The sequence shown here is derived from an EMBL/GenBank/DDBJ whole genome shotgun (WGS) entry which is preliminary data.</text>
</comment>
<evidence type="ECO:0000256" key="1">
    <source>
        <dbReference type="SAM" id="MobiDB-lite"/>
    </source>
</evidence>
<reference evidence="2 3" key="1">
    <citation type="journal article" date="2021" name="Elife">
        <title>Chloroplast acquisition without the gene transfer in kleptoplastic sea slugs, Plakobranchus ocellatus.</title>
        <authorList>
            <person name="Maeda T."/>
            <person name="Takahashi S."/>
            <person name="Yoshida T."/>
            <person name="Shimamura S."/>
            <person name="Takaki Y."/>
            <person name="Nagai Y."/>
            <person name="Toyoda A."/>
            <person name="Suzuki Y."/>
            <person name="Arimoto A."/>
            <person name="Ishii H."/>
            <person name="Satoh N."/>
            <person name="Nishiyama T."/>
            <person name="Hasebe M."/>
            <person name="Maruyama T."/>
            <person name="Minagawa J."/>
            <person name="Obokata J."/>
            <person name="Shigenobu S."/>
        </authorList>
    </citation>
    <scope>NUCLEOTIDE SEQUENCE [LARGE SCALE GENOMIC DNA]</scope>
</reference>
<feature type="region of interest" description="Disordered" evidence="1">
    <location>
        <begin position="76"/>
        <end position="109"/>
    </location>
</feature>
<keyword evidence="3" id="KW-1185">Reference proteome</keyword>